<evidence type="ECO:0008006" key="4">
    <source>
        <dbReference type="Google" id="ProtNLM"/>
    </source>
</evidence>
<evidence type="ECO:0000313" key="2">
    <source>
        <dbReference type="EMBL" id="BAD26079.1"/>
    </source>
</evidence>
<name>Q6H5C0_ORYSJ</name>
<protein>
    <recommendedName>
        <fullName evidence="4">Secreted protein</fullName>
    </recommendedName>
</protein>
<feature type="chain" id="PRO_5004273844" description="Secreted protein" evidence="1">
    <location>
        <begin position="36"/>
        <end position="80"/>
    </location>
</feature>
<sequence length="80" mass="9023">MVGPTRQSHISSLSLFIFFLRRWLALLACRRASSGSIFSDYWLASCLSMTPKNKKHPNSKASSERLILPRRLLQSAVALC</sequence>
<evidence type="ECO:0000256" key="1">
    <source>
        <dbReference type="SAM" id="SignalP"/>
    </source>
</evidence>
<dbReference type="EMBL" id="AP005702">
    <property type="protein sequence ID" value="BAD26079.1"/>
    <property type="molecule type" value="Genomic_DNA"/>
</dbReference>
<organism evidence="2 3">
    <name type="scientific">Oryza sativa subsp. japonica</name>
    <name type="common">Rice</name>
    <dbReference type="NCBI Taxonomy" id="39947"/>
    <lineage>
        <taxon>Eukaryota</taxon>
        <taxon>Viridiplantae</taxon>
        <taxon>Streptophyta</taxon>
        <taxon>Embryophyta</taxon>
        <taxon>Tracheophyta</taxon>
        <taxon>Spermatophyta</taxon>
        <taxon>Magnoliopsida</taxon>
        <taxon>Liliopsida</taxon>
        <taxon>Poales</taxon>
        <taxon>Poaceae</taxon>
        <taxon>BOP clade</taxon>
        <taxon>Oryzoideae</taxon>
        <taxon>Oryzeae</taxon>
        <taxon>Oryzinae</taxon>
        <taxon>Oryza</taxon>
        <taxon>Oryza sativa</taxon>
    </lineage>
</organism>
<dbReference type="AlphaFoldDB" id="Q6H5C0"/>
<keyword evidence="1" id="KW-0732">Signal</keyword>
<reference evidence="3" key="1">
    <citation type="journal article" date="2005" name="Nature">
        <title>The map-based sequence of the rice genome.</title>
        <authorList>
            <consortium name="International rice genome sequencing project (IRGSP)"/>
            <person name="Matsumoto T."/>
            <person name="Wu J."/>
            <person name="Kanamori H."/>
            <person name="Katayose Y."/>
            <person name="Fujisawa M."/>
            <person name="Namiki N."/>
            <person name="Mizuno H."/>
            <person name="Yamamoto K."/>
            <person name="Antonio B.A."/>
            <person name="Baba T."/>
            <person name="Sakata K."/>
            <person name="Nagamura Y."/>
            <person name="Aoki H."/>
            <person name="Arikawa K."/>
            <person name="Arita K."/>
            <person name="Bito T."/>
            <person name="Chiden Y."/>
            <person name="Fujitsuka N."/>
            <person name="Fukunaka R."/>
            <person name="Hamada M."/>
            <person name="Harada C."/>
            <person name="Hayashi A."/>
            <person name="Hijishita S."/>
            <person name="Honda M."/>
            <person name="Hosokawa S."/>
            <person name="Ichikawa Y."/>
            <person name="Idonuma A."/>
            <person name="Iijima M."/>
            <person name="Ikeda M."/>
            <person name="Ikeno M."/>
            <person name="Ito K."/>
            <person name="Ito S."/>
            <person name="Ito T."/>
            <person name="Ito Y."/>
            <person name="Ito Y."/>
            <person name="Iwabuchi A."/>
            <person name="Kamiya K."/>
            <person name="Karasawa W."/>
            <person name="Kurita K."/>
            <person name="Katagiri S."/>
            <person name="Kikuta A."/>
            <person name="Kobayashi H."/>
            <person name="Kobayashi N."/>
            <person name="Machita K."/>
            <person name="Maehara T."/>
            <person name="Masukawa M."/>
            <person name="Mizubayashi T."/>
            <person name="Mukai Y."/>
            <person name="Nagasaki H."/>
            <person name="Nagata Y."/>
            <person name="Naito S."/>
            <person name="Nakashima M."/>
            <person name="Nakama Y."/>
            <person name="Nakamichi Y."/>
            <person name="Nakamura M."/>
            <person name="Meguro A."/>
            <person name="Negishi M."/>
            <person name="Ohta I."/>
            <person name="Ohta T."/>
            <person name="Okamoto M."/>
            <person name="Ono N."/>
            <person name="Saji S."/>
            <person name="Sakaguchi M."/>
            <person name="Sakai K."/>
            <person name="Shibata M."/>
            <person name="Shimokawa T."/>
            <person name="Song J."/>
            <person name="Takazaki Y."/>
            <person name="Terasawa K."/>
            <person name="Tsugane M."/>
            <person name="Tsuji K."/>
            <person name="Ueda S."/>
            <person name="Waki K."/>
            <person name="Yamagata H."/>
            <person name="Yamamoto M."/>
            <person name="Yamamoto S."/>
            <person name="Yamane H."/>
            <person name="Yoshiki S."/>
            <person name="Yoshihara R."/>
            <person name="Yukawa K."/>
            <person name="Zhong H."/>
            <person name="Yano M."/>
            <person name="Yuan Q."/>
            <person name="Ouyang S."/>
            <person name="Liu J."/>
            <person name="Jones K.M."/>
            <person name="Gansberger K."/>
            <person name="Moffat K."/>
            <person name="Hill J."/>
            <person name="Bera J."/>
            <person name="Fadrosh D."/>
            <person name="Jin S."/>
            <person name="Johri S."/>
            <person name="Kim M."/>
            <person name="Overton L."/>
            <person name="Reardon M."/>
            <person name="Tsitrin T."/>
            <person name="Vuong H."/>
            <person name="Weaver B."/>
            <person name="Ciecko A."/>
            <person name="Tallon L."/>
            <person name="Jackson J."/>
            <person name="Pai G."/>
            <person name="Aken S.V."/>
            <person name="Utterback T."/>
            <person name="Reidmuller S."/>
            <person name="Feldblyum T."/>
            <person name="Hsiao J."/>
            <person name="Zismann V."/>
            <person name="Iobst S."/>
            <person name="de Vazeille A.R."/>
            <person name="Buell C.R."/>
            <person name="Ying K."/>
            <person name="Li Y."/>
            <person name="Lu T."/>
            <person name="Huang Y."/>
            <person name="Zhao Q."/>
            <person name="Feng Q."/>
            <person name="Zhang L."/>
            <person name="Zhu J."/>
            <person name="Weng Q."/>
            <person name="Mu J."/>
            <person name="Lu Y."/>
            <person name="Fan D."/>
            <person name="Liu Y."/>
            <person name="Guan J."/>
            <person name="Zhang Y."/>
            <person name="Yu S."/>
            <person name="Liu X."/>
            <person name="Zhang Y."/>
            <person name="Hong G."/>
            <person name="Han B."/>
            <person name="Choisne N."/>
            <person name="Demange N."/>
            <person name="Orjeda G."/>
            <person name="Samain S."/>
            <person name="Cattolico L."/>
            <person name="Pelletier E."/>
            <person name="Couloux A."/>
            <person name="Segurens B."/>
            <person name="Wincker P."/>
            <person name="D'Hont A."/>
            <person name="Scarpelli C."/>
            <person name="Weissenbach J."/>
            <person name="Salanoubat M."/>
            <person name="Quetier F."/>
            <person name="Yu Y."/>
            <person name="Kim H.R."/>
            <person name="Rambo T."/>
            <person name="Currie J."/>
            <person name="Collura K."/>
            <person name="Luo M."/>
            <person name="Yang T."/>
            <person name="Ammiraju J.S.S."/>
            <person name="Engler F."/>
            <person name="Soderlund C."/>
            <person name="Wing R.A."/>
            <person name="Palmer L.E."/>
            <person name="de la Bastide M."/>
            <person name="Spiegel L."/>
            <person name="Nascimento L."/>
            <person name="Zutavern T."/>
            <person name="O'Shaughnessy A."/>
            <person name="Dike S."/>
            <person name="Dedhia N."/>
            <person name="Preston R."/>
            <person name="Balija V."/>
            <person name="McCombie W.R."/>
            <person name="Chow T."/>
            <person name="Chen H."/>
            <person name="Chung M."/>
            <person name="Chen C."/>
            <person name="Shaw J."/>
            <person name="Wu H."/>
            <person name="Hsiao K."/>
            <person name="Chao Y."/>
            <person name="Chu M."/>
            <person name="Cheng C."/>
            <person name="Hour A."/>
            <person name="Lee P."/>
            <person name="Lin S."/>
            <person name="Lin Y."/>
            <person name="Liou J."/>
            <person name="Liu S."/>
            <person name="Hsing Y."/>
            <person name="Raghuvanshi S."/>
            <person name="Mohanty A."/>
            <person name="Bharti A.K."/>
            <person name="Gaur A."/>
            <person name="Gupta V."/>
            <person name="Kumar D."/>
            <person name="Ravi V."/>
            <person name="Vij S."/>
            <person name="Kapur A."/>
            <person name="Khurana P."/>
            <person name="Khurana P."/>
            <person name="Khurana J.P."/>
            <person name="Tyagi A.K."/>
            <person name="Gaikwad K."/>
            <person name="Singh A."/>
            <person name="Dalal V."/>
            <person name="Srivastava S."/>
            <person name="Dixit A."/>
            <person name="Pal A.K."/>
            <person name="Ghazi I.A."/>
            <person name="Yadav M."/>
            <person name="Pandit A."/>
            <person name="Bhargava A."/>
            <person name="Sureshbabu K."/>
            <person name="Batra K."/>
            <person name="Sharma T.R."/>
            <person name="Mohapatra T."/>
            <person name="Singh N.K."/>
            <person name="Messing J."/>
            <person name="Nelson A.B."/>
            <person name="Fuks G."/>
            <person name="Kavchok S."/>
            <person name="Keizer G."/>
            <person name="Linton E."/>
            <person name="Llaca V."/>
            <person name="Song R."/>
            <person name="Tanyolac B."/>
            <person name="Young S."/>
            <person name="Ho-Il K."/>
            <person name="Hahn J.H."/>
            <person name="Sangsakoo G."/>
            <person name="Vanavichit A."/>
            <person name="de Mattos Luiz.A.T."/>
            <person name="Zimmer P.D."/>
            <person name="Malone G."/>
            <person name="Dellagostin O."/>
            <person name="de Oliveira A.C."/>
            <person name="Bevan M."/>
            <person name="Bancroft I."/>
            <person name="Minx P."/>
            <person name="Cordum H."/>
            <person name="Wilson R."/>
            <person name="Cheng Z."/>
            <person name="Jin W."/>
            <person name="Jiang J."/>
            <person name="Leong S.A."/>
            <person name="Iwama H."/>
            <person name="Gojobori T."/>
            <person name="Itoh T."/>
            <person name="Niimura Y."/>
            <person name="Fujii Y."/>
            <person name="Habara T."/>
            <person name="Sakai H."/>
            <person name="Sato Y."/>
            <person name="Wilson G."/>
            <person name="Kumar K."/>
            <person name="McCouch S."/>
            <person name="Juretic N."/>
            <person name="Hoen D."/>
            <person name="Wright S."/>
            <person name="Bruskiewich R."/>
            <person name="Bureau T."/>
            <person name="Miyao A."/>
            <person name="Hirochika H."/>
            <person name="Nishikawa T."/>
            <person name="Kadowaki K."/>
            <person name="Sugiura M."/>
            <person name="Burr B."/>
            <person name="Sasaki T."/>
        </authorList>
    </citation>
    <scope>NUCLEOTIDE SEQUENCE [LARGE SCALE GENOMIC DNA]</scope>
    <source>
        <strain evidence="3">cv. Nipponbare</strain>
    </source>
</reference>
<accession>Q6H5C0</accession>
<proteinExistence type="predicted"/>
<evidence type="ECO:0000313" key="3">
    <source>
        <dbReference type="Proteomes" id="UP000000763"/>
    </source>
</evidence>
<dbReference type="Proteomes" id="UP000000763">
    <property type="component" value="Chromosome 9"/>
</dbReference>
<feature type="signal peptide" evidence="1">
    <location>
        <begin position="1"/>
        <end position="35"/>
    </location>
</feature>
<reference evidence="3" key="2">
    <citation type="journal article" date="2008" name="Nucleic Acids Res.">
        <title>The rice annotation project database (RAP-DB): 2008 update.</title>
        <authorList>
            <consortium name="The rice annotation project (RAP)"/>
        </authorList>
    </citation>
    <scope>GENOME REANNOTATION</scope>
    <source>
        <strain evidence="3">cv. Nipponbare</strain>
    </source>
</reference>
<gene>
    <name evidence="2" type="primary">P0027G10.12</name>
</gene>